<evidence type="ECO:0000313" key="2">
    <source>
        <dbReference type="Proteomes" id="UP000693738"/>
    </source>
</evidence>
<evidence type="ECO:0000313" key="1">
    <source>
        <dbReference type="EMBL" id="CAG7565390.1"/>
    </source>
</evidence>
<reference evidence="1" key="1">
    <citation type="submission" date="2021-05" db="EMBL/GenBank/DDBJ databases">
        <authorList>
            <person name="Khan N."/>
        </authorList>
    </citation>
    <scope>NUCLEOTIDE SEQUENCE</scope>
</reference>
<comment type="caution">
    <text evidence="1">The sequence shown here is derived from an EMBL/GenBank/DDBJ whole genome shotgun (WGS) entry which is preliminary data.</text>
</comment>
<gene>
    <name evidence="1" type="ORF">FEQUK3_LOCUS11114</name>
</gene>
<dbReference type="EMBL" id="CAJSTJ010000183">
    <property type="protein sequence ID" value="CAG7565390.1"/>
    <property type="molecule type" value="Genomic_DNA"/>
</dbReference>
<accession>A0A8J2J256</accession>
<organism evidence="1 2">
    <name type="scientific">Fusarium equiseti</name>
    <name type="common">Fusarium scirpi</name>
    <dbReference type="NCBI Taxonomy" id="61235"/>
    <lineage>
        <taxon>Eukaryota</taxon>
        <taxon>Fungi</taxon>
        <taxon>Dikarya</taxon>
        <taxon>Ascomycota</taxon>
        <taxon>Pezizomycotina</taxon>
        <taxon>Sordariomycetes</taxon>
        <taxon>Hypocreomycetidae</taxon>
        <taxon>Hypocreales</taxon>
        <taxon>Nectriaceae</taxon>
        <taxon>Fusarium</taxon>
        <taxon>Fusarium incarnatum-equiseti species complex</taxon>
    </lineage>
</organism>
<proteinExistence type="predicted"/>
<sequence length="91" mass="9822">MCSEIIAPGGCILVTNTHEDLARIAHGSIIDPETGDKLWSDSHIRLNVAVKDEGAKWGFDLIEVQEGIPKDPNMVGAMHENWEGVSGVEAV</sequence>
<dbReference type="AlphaFoldDB" id="A0A8J2J256"/>
<name>A0A8J2J256_FUSEQ</name>
<protein>
    <submittedName>
        <fullName evidence="1">Uncharacterized protein</fullName>
    </submittedName>
</protein>
<dbReference type="Proteomes" id="UP000693738">
    <property type="component" value="Unassembled WGS sequence"/>
</dbReference>